<evidence type="ECO:0000313" key="3">
    <source>
        <dbReference type="Proteomes" id="UP001589536"/>
    </source>
</evidence>
<accession>A0ABV5UMA3</accession>
<feature type="region of interest" description="Disordered" evidence="1">
    <location>
        <begin position="21"/>
        <end position="43"/>
    </location>
</feature>
<dbReference type="Proteomes" id="UP001589536">
    <property type="component" value="Unassembled WGS sequence"/>
</dbReference>
<evidence type="ECO:0000256" key="1">
    <source>
        <dbReference type="SAM" id="MobiDB-lite"/>
    </source>
</evidence>
<gene>
    <name evidence="2" type="ORF">ACFFPI_00470</name>
</gene>
<dbReference type="EMBL" id="JBHMBH010000004">
    <property type="protein sequence ID" value="MFB9712630.1"/>
    <property type="molecule type" value="Genomic_DNA"/>
</dbReference>
<name>A0ABV5UMA3_9MICC</name>
<sequence length="195" mass="21370">MMNLAGDAMIPQLVTNSEFRVGEHFPGGGQPPRAGLNDPAAGDDGRAPTFRPLPLCMELNLGGVAMLRHHVENLLSLWCSAADAGDCGLLGVLLGDASLYMDDECFTSGSPGMSEFLRLYTREKAQSTRVFTNLSVWCDSDFGYYSCSVQTWTLGSEWTCNEVSSYEGRLKSGPQVWKWDQHRVRKLGKGEDAPL</sequence>
<organism evidence="2 3">
    <name type="scientific">Arthrobacter methylotrophus</name>
    <dbReference type="NCBI Taxonomy" id="121291"/>
    <lineage>
        <taxon>Bacteria</taxon>
        <taxon>Bacillati</taxon>
        <taxon>Actinomycetota</taxon>
        <taxon>Actinomycetes</taxon>
        <taxon>Micrococcales</taxon>
        <taxon>Micrococcaceae</taxon>
        <taxon>Arthrobacter</taxon>
    </lineage>
</organism>
<reference evidence="2 3" key="1">
    <citation type="submission" date="2024-09" db="EMBL/GenBank/DDBJ databases">
        <authorList>
            <person name="Sun Q."/>
            <person name="Mori K."/>
        </authorList>
    </citation>
    <scope>NUCLEOTIDE SEQUENCE [LARGE SCALE GENOMIC DNA]</scope>
    <source>
        <strain evidence="2 3">JCM 13519</strain>
    </source>
</reference>
<keyword evidence="3" id="KW-1185">Reference proteome</keyword>
<protein>
    <recommendedName>
        <fullName evidence="4">SnoaL-like domain-containing protein</fullName>
    </recommendedName>
</protein>
<comment type="caution">
    <text evidence="2">The sequence shown here is derived from an EMBL/GenBank/DDBJ whole genome shotgun (WGS) entry which is preliminary data.</text>
</comment>
<proteinExistence type="predicted"/>
<evidence type="ECO:0000313" key="2">
    <source>
        <dbReference type="EMBL" id="MFB9712630.1"/>
    </source>
</evidence>
<evidence type="ECO:0008006" key="4">
    <source>
        <dbReference type="Google" id="ProtNLM"/>
    </source>
</evidence>
<dbReference type="RefSeq" id="WP_345046468.1">
    <property type="nucleotide sequence ID" value="NZ_BAABED010000001.1"/>
</dbReference>